<reference evidence="2" key="1">
    <citation type="submission" date="2023-06" db="EMBL/GenBank/DDBJ databases">
        <authorList>
            <consortium name="Lawrence Berkeley National Laboratory"/>
            <person name="Ahrendt S."/>
            <person name="Sahu N."/>
            <person name="Indic B."/>
            <person name="Wong-Bajracharya J."/>
            <person name="Merenyi Z."/>
            <person name="Ke H.-M."/>
            <person name="Monk M."/>
            <person name="Kocsube S."/>
            <person name="Drula E."/>
            <person name="Lipzen A."/>
            <person name="Balint B."/>
            <person name="Henrissat B."/>
            <person name="Andreopoulos B."/>
            <person name="Martin F.M."/>
            <person name="Harder C.B."/>
            <person name="Rigling D."/>
            <person name="Ford K.L."/>
            <person name="Foster G.D."/>
            <person name="Pangilinan J."/>
            <person name="Papanicolaou A."/>
            <person name="Barry K."/>
            <person name="LaButti K."/>
            <person name="Viragh M."/>
            <person name="Koriabine M."/>
            <person name="Yan M."/>
            <person name="Riley R."/>
            <person name="Champramary S."/>
            <person name="Plett K.L."/>
            <person name="Tsai I.J."/>
            <person name="Slot J."/>
            <person name="Sipos G."/>
            <person name="Plett J."/>
            <person name="Nagy L.G."/>
            <person name="Grigoriev I.V."/>
        </authorList>
    </citation>
    <scope>NUCLEOTIDE SEQUENCE</scope>
    <source>
        <strain evidence="2">HWK02</strain>
    </source>
</reference>
<evidence type="ECO:0000313" key="2">
    <source>
        <dbReference type="EMBL" id="KAK0492340.1"/>
    </source>
</evidence>
<gene>
    <name evidence="2" type="ORF">EDD18DRAFT_1109087</name>
</gene>
<comment type="caution">
    <text evidence="2">The sequence shown here is derived from an EMBL/GenBank/DDBJ whole genome shotgun (WGS) entry which is preliminary data.</text>
</comment>
<evidence type="ECO:0000256" key="1">
    <source>
        <dbReference type="SAM" id="Phobius"/>
    </source>
</evidence>
<sequence length="130" mass="14453">MPRPAHNGHAKHIPSPTEYGPPGIVIGYVRKRSALDDNPPLHNLAPALAWGLLGLLAVVVLFRSWLRRRTRAFKSSDGSAVKLAATMYPISWEVILFNTKSFTHPVLILASLHPHVVAKDAEYIFLDIDR</sequence>
<keyword evidence="1" id="KW-1133">Transmembrane helix</keyword>
<keyword evidence="3" id="KW-1185">Reference proteome</keyword>
<accession>A0AA39PXF7</accession>
<organism evidence="2 3">
    <name type="scientific">Armillaria luteobubalina</name>
    <dbReference type="NCBI Taxonomy" id="153913"/>
    <lineage>
        <taxon>Eukaryota</taxon>
        <taxon>Fungi</taxon>
        <taxon>Dikarya</taxon>
        <taxon>Basidiomycota</taxon>
        <taxon>Agaricomycotina</taxon>
        <taxon>Agaricomycetes</taxon>
        <taxon>Agaricomycetidae</taxon>
        <taxon>Agaricales</taxon>
        <taxon>Marasmiineae</taxon>
        <taxon>Physalacriaceae</taxon>
        <taxon>Armillaria</taxon>
    </lineage>
</organism>
<keyword evidence="1" id="KW-0812">Transmembrane</keyword>
<name>A0AA39PXF7_9AGAR</name>
<keyword evidence="1" id="KW-0472">Membrane</keyword>
<dbReference type="Proteomes" id="UP001175228">
    <property type="component" value="Unassembled WGS sequence"/>
</dbReference>
<proteinExistence type="predicted"/>
<feature type="transmembrane region" description="Helical" evidence="1">
    <location>
        <begin position="47"/>
        <end position="66"/>
    </location>
</feature>
<dbReference type="AlphaFoldDB" id="A0AA39PXF7"/>
<dbReference type="EMBL" id="JAUEPU010000030">
    <property type="protein sequence ID" value="KAK0492340.1"/>
    <property type="molecule type" value="Genomic_DNA"/>
</dbReference>
<protein>
    <submittedName>
        <fullName evidence="2">Uncharacterized protein</fullName>
    </submittedName>
</protein>
<evidence type="ECO:0000313" key="3">
    <source>
        <dbReference type="Proteomes" id="UP001175228"/>
    </source>
</evidence>